<reference evidence="8" key="1">
    <citation type="journal article" date="2014" name="Nat. Genet.">
        <title>Genome and transcriptome of the porcine whipworm Trichuris suis.</title>
        <authorList>
            <person name="Jex A.R."/>
            <person name="Nejsum P."/>
            <person name="Schwarz E.M."/>
            <person name="Hu L."/>
            <person name="Young N.D."/>
            <person name="Hall R.S."/>
            <person name="Korhonen P.K."/>
            <person name="Liao S."/>
            <person name="Thamsborg S."/>
            <person name="Xia J."/>
            <person name="Xu P."/>
            <person name="Wang S."/>
            <person name="Scheerlinck J.P."/>
            <person name="Hofmann A."/>
            <person name="Sternberg P.W."/>
            <person name="Wang J."/>
            <person name="Gasser R.B."/>
        </authorList>
    </citation>
    <scope>NUCLEOTIDE SEQUENCE [LARGE SCALE GENOMIC DNA]</scope>
    <source>
        <strain evidence="8">DCEP-RM93F</strain>
    </source>
</reference>
<evidence type="ECO:0000256" key="2">
    <source>
        <dbReference type="ARBA" id="ARBA00022723"/>
    </source>
</evidence>
<feature type="domain" description="MsrB" evidence="7">
    <location>
        <begin position="51"/>
        <end position="173"/>
    </location>
</feature>
<dbReference type="GO" id="GO:0005737">
    <property type="term" value="C:cytoplasm"/>
    <property type="evidence" value="ECO:0007669"/>
    <property type="project" value="TreeGrafter"/>
</dbReference>
<comment type="catalytic activity">
    <reaction evidence="5 6">
        <text>L-methionyl-[protein] + [thioredoxin]-disulfide + H2O = L-methionyl-(R)-S-oxide-[protein] + [thioredoxin]-dithiol</text>
        <dbReference type="Rhea" id="RHEA:24164"/>
        <dbReference type="Rhea" id="RHEA-COMP:10698"/>
        <dbReference type="Rhea" id="RHEA-COMP:10700"/>
        <dbReference type="Rhea" id="RHEA-COMP:12313"/>
        <dbReference type="Rhea" id="RHEA-COMP:12314"/>
        <dbReference type="ChEBI" id="CHEBI:15377"/>
        <dbReference type="ChEBI" id="CHEBI:16044"/>
        <dbReference type="ChEBI" id="CHEBI:29950"/>
        <dbReference type="ChEBI" id="CHEBI:45764"/>
        <dbReference type="ChEBI" id="CHEBI:50058"/>
        <dbReference type="EC" id="1.8.4.12"/>
    </reaction>
</comment>
<evidence type="ECO:0000256" key="4">
    <source>
        <dbReference type="ARBA" id="ARBA00023002"/>
    </source>
</evidence>
<dbReference type="PANTHER" id="PTHR10173:SF52">
    <property type="entry name" value="METHIONINE-R-SULFOXIDE REDUCTASE B1"/>
    <property type="match status" value="1"/>
</dbReference>
<evidence type="ECO:0000256" key="5">
    <source>
        <dbReference type="ARBA" id="ARBA00048488"/>
    </source>
</evidence>
<comment type="similarity">
    <text evidence="1 6">Belongs to the MsrB Met sulfoxide reductase family.</text>
</comment>
<evidence type="ECO:0000313" key="8">
    <source>
        <dbReference type="EMBL" id="KFD67165.1"/>
    </source>
</evidence>
<dbReference type="EC" id="1.8.4.12" evidence="6"/>
<keyword evidence="3 6" id="KW-0862">Zinc</keyword>
<keyword evidence="2 6" id="KW-0479">Metal-binding</keyword>
<gene>
    <name evidence="8" type="ORF">M514_13373</name>
</gene>
<proteinExistence type="inferred from homology"/>
<dbReference type="PANTHER" id="PTHR10173">
    <property type="entry name" value="METHIONINE SULFOXIDE REDUCTASE"/>
    <property type="match status" value="1"/>
</dbReference>
<dbReference type="InterPro" id="IPR002579">
    <property type="entry name" value="Met_Sox_Rdtase_MsrB_dom"/>
</dbReference>
<dbReference type="EMBL" id="KL367517">
    <property type="protein sequence ID" value="KFD67165.1"/>
    <property type="molecule type" value="Genomic_DNA"/>
</dbReference>
<dbReference type="GO" id="GO:0033743">
    <property type="term" value="F:peptide-methionine (R)-S-oxide reductase activity"/>
    <property type="evidence" value="ECO:0007669"/>
    <property type="project" value="UniProtKB-EC"/>
</dbReference>
<dbReference type="InterPro" id="IPR028427">
    <property type="entry name" value="Met_Sox_Rdtase_MsrB"/>
</dbReference>
<keyword evidence="4 6" id="KW-0560">Oxidoreductase</keyword>
<organism evidence="8">
    <name type="scientific">Trichuris suis</name>
    <name type="common">pig whipworm</name>
    <dbReference type="NCBI Taxonomy" id="68888"/>
    <lineage>
        <taxon>Eukaryota</taxon>
        <taxon>Metazoa</taxon>
        <taxon>Ecdysozoa</taxon>
        <taxon>Nematoda</taxon>
        <taxon>Enoplea</taxon>
        <taxon>Dorylaimia</taxon>
        <taxon>Trichinellida</taxon>
        <taxon>Trichuridae</taxon>
        <taxon>Trichuris</taxon>
    </lineage>
</organism>
<evidence type="ECO:0000256" key="6">
    <source>
        <dbReference type="RuleBase" id="RU365044"/>
    </source>
</evidence>
<name>A0A085NCG9_9BILA</name>
<protein>
    <recommendedName>
        <fullName evidence="6">Peptide-methionine (R)-S-oxide reductase</fullName>
        <ecNumber evidence="6">1.8.4.12</ecNumber>
    </recommendedName>
</protein>
<dbReference type="Gene3D" id="2.170.150.20">
    <property type="entry name" value="Peptide methionine sulfoxide reductase"/>
    <property type="match status" value="1"/>
</dbReference>
<evidence type="ECO:0000259" key="7">
    <source>
        <dbReference type="PROSITE" id="PS51790"/>
    </source>
</evidence>
<accession>A0A085NCG9</accession>
<dbReference type="SUPFAM" id="SSF51316">
    <property type="entry name" value="Mss4-like"/>
    <property type="match status" value="1"/>
</dbReference>
<dbReference type="Proteomes" id="UP000030758">
    <property type="component" value="Unassembled WGS sequence"/>
</dbReference>
<dbReference type="FunFam" id="2.170.150.20:FF:000001">
    <property type="entry name" value="Peptide methionine sulfoxide reductase MsrB"/>
    <property type="match status" value="1"/>
</dbReference>
<dbReference type="HAMAP" id="MF_01400">
    <property type="entry name" value="MsrB"/>
    <property type="match status" value="1"/>
</dbReference>
<dbReference type="InterPro" id="IPR011057">
    <property type="entry name" value="Mss4-like_sf"/>
</dbReference>
<dbReference type="AlphaFoldDB" id="A0A085NCG9"/>
<comment type="cofactor">
    <cofactor evidence="6">
        <name>Zn(2+)</name>
        <dbReference type="ChEBI" id="CHEBI:29105"/>
    </cofactor>
    <text evidence="6">Binds 1 zinc ion per subunit.</text>
</comment>
<dbReference type="Pfam" id="PF01641">
    <property type="entry name" value="SelR"/>
    <property type="match status" value="1"/>
</dbReference>
<evidence type="ECO:0000256" key="1">
    <source>
        <dbReference type="ARBA" id="ARBA00007174"/>
    </source>
</evidence>
<dbReference type="NCBIfam" id="TIGR00357">
    <property type="entry name" value="peptide-methionine (R)-S-oxide reductase MsrB"/>
    <property type="match status" value="1"/>
</dbReference>
<dbReference type="GO" id="GO:0006979">
    <property type="term" value="P:response to oxidative stress"/>
    <property type="evidence" value="ECO:0007669"/>
    <property type="project" value="InterPro"/>
</dbReference>
<sequence>MSAVRLQKSFGLFLKGLNFVPRLMMASNSTAGNPPSEDSLRKANKVSQLTLEEWKQRLTAEQFEVTRNSATERPFSSPLCDFYEEGTYACVCCGTILFSSKSKFHSGCGWPAFSEAFNEGNIEKRPDYSHDMVRMEIICKTCHAHLGHVFDDGPKPTGIRYCINGVAMDFIPKQKPNANKEA</sequence>
<dbReference type="PROSITE" id="PS51790">
    <property type="entry name" value="MSRB"/>
    <property type="match status" value="1"/>
</dbReference>
<dbReference type="GO" id="GO:0030091">
    <property type="term" value="P:protein repair"/>
    <property type="evidence" value="ECO:0007669"/>
    <property type="project" value="InterPro"/>
</dbReference>
<dbReference type="GO" id="GO:0046872">
    <property type="term" value="F:metal ion binding"/>
    <property type="evidence" value="ECO:0007669"/>
    <property type="project" value="UniProtKB-KW"/>
</dbReference>
<comment type="function">
    <text evidence="6">Methionine-sulfoxide reductase that specifically reduces methionine (R)-sulfoxide back to methionine. While in many cases methionine oxidation is the result of random oxidation following oxidative stress, methionine oxidation is also a post-translational modification that takes place on specific residues.</text>
</comment>
<evidence type="ECO:0000256" key="3">
    <source>
        <dbReference type="ARBA" id="ARBA00022833"/>
    </source>
</evidence>